<dbReference type="InterPro" id="IPR035919">
    <property type="entry name" value="EAL_sf"/>
</dbReference>
<dbReference type="InterPro" id="IPR013655">
    <property type="entry name" value="PAS_fold_3"/>
</dbReference>
<feature type="domain" description="EAL" evidence="5">
    <location>
        <begin position="698"/>
        <end position="952"/>
    </location>
</feature>
<feature type="coiled-coil region" evidence="1">
    <location>
        <begin position="359"/>
        <end position="393"/>
    </location>
</feature>
<feature type="domain" description="PAS" evidence="3">
    <location>
        <begin position="400"/>
        <end position="471"/>
    </location>
</feature>
<dbReference type="Proteomes" id="UP000279446">
    <property type="component" value="Unassembled WGS sequence"/>
</dbReference>
<dbReference type="InterPro" id="IPR000160">
    <property type="entry name" value="GGDEF_dom"/>
</dbReference>
<evidence type="ECO:0000313" key="8">
    <source>
        <dbReference type="Proteomes" id="UP000279446"/>
    </source>
</evidence>
<dbReference type="AlphaFoldDB" id="A0A433Y6U2"/>
<accession>A0A433Y6U2</accession>
<dbReference type="Gene3D" id="3.30.70.270">
    <property type="match status" value="1"/>
</dbReference>
<evidence type="ECO:0000259" key="6">
    <source>
        <dbReference type="PROSITE" id="PS50887"/>
    </source>
</evidence>
<dbReference type="Gene3D" id="3.30.450.20">
    <property type="entry name" value="PAS domain"/>
    <property type="match status" value="3"/>
</dbReference>
<keyword evidence="1" id="KW-0175">Coiled coil</keyword>
<dbReference type="SMART" id="SM00267">
    <property type="entry name" value="GGDEF"/>
    <property type="match status" value="1"/>
</dbReference>
<dbReference type="PANTHER" id="PTHR44757">
    <property type="entry name" value="DIGUANYLATE CYCLASE DGCP"/>
    <property type="match status" value="1"/>
</dbReference>
<dbReference type="Pfam" id="PF13426">
    <property type="entry name" value="PAS_9"/>
    <property type="match status" value="1"/>
</dbReference>
<feature type="domain" description="PAS" evidence="3">
    <location>
        <begin position="236"/>
        <end position="308"/>
    </location>
</feature>
<gene>
    <name evidence="7" type="ORF">EJP82_15910</name>
</gene>
<evidence type="ECO:0000256" key="2">
    <source>
        <dbReference type="SAM" id="Phobius"/>
    </source>
</evidence>
<dbReference type="PROSITE" id="PS50112">
    <property type="entry name" value="PAS"/>
    <property type="match status" value="3"/>
</dbReference>
<dbReference type="PROSITE" id="PS50113">
    <property type="entry name" value="PAC"/>
    <property type="match status" value="2"/>
</dbReference>
<dbReference type="SMART" id="SM00086">
    <property type="entry name" value="PAC"/>
    <property type="match status" value="3"/>
</dbReference>
<organism evidence="7 8">
    <name type="scientific">Paenibacillus anaericanus</name>
    <dbReference type="NCBI Taxonomy" id="170367"/>
    <lineage>
        <taxon>Bacteria</taxon>
        <taxon>Bacillati</taxon>
        <taxon>Bacillota</taxon>
        <taxon>Bacilli</taxon>
        <taxon>Bacillales</taxon>
        <taxon>Paenibacillaceae</taxon>
        <taxon>Paenibacillus</taxon>
    </lineage>
</organism>
<dbReference type="InterPro" id="IPR000014">
    <property type="entry name" value="PAS"/>
</dbReference>
<dbReference type="NCBIfam" id="TIGR00254">
    <property type="entry name" value="GGDEF"/>
    <property type="match status" value="1"/>
</dbReference>
<dbReference type="InterPro" id="IPR001633">
    <property type="entry name" value="EAL_dom"/>
</dbReference>
<dbReference type="SMART" id="SM00091">
    <property type="entry name" value="PAS"/>
    <property type="match status" value="3"/>
</dbReference>
<dbReference type="Pfam" id="PF00990">
    <property type="entry name" value="GGDEF"/>
    <property type="match status" value="1"/>
</dbReference>
<name>A0A433Y6U2_9BACL</name>
<dbReference type="InterPro" id="IPR035965">
    <property type="entry name" value="PAS-like_dom_sf"/>
</dbReference>
<dbReference type="InterPro" id="IPR052155">
    <property type="entry name" value="Biofilm_reg_signaling"/>
</dbReference>
<dbReference type="NCBIfam" id="TIGR00229">
    <property type="entry name" value="sensory_box"/>
    <property type="match status" value="3"/>
</dbReference>
<feature type="domain" description="PAS" evidence="3">
    <location>
        <begin position="73"/>
        <end position="144"/>
    </location>
</feature>
<evidence type="ECO:0000313" key="7">
    <source>
        <dbReference type="EMBL" id="RUT45165.1"/>
    </source>
</evidence>
<dbReference type="SMART" id="SM00052">
    <property type="entry name" value="EAL"/>
    <property type="match status" value="1"/>
</dbReference>
<comment type="caution">
    <text evidence="7">The sequence shown here is derived from an EMBL/GenBank/DDBJ whole genome shotgun (WGS) entry which is preliminary data.</text>
</comment>
<dbReference type="PANTHER" id="PTHR44757:SF2">
    <property type="entry name" value="BIOFILM ARCHITECTURE MAINTENANCE PROTEIN MBAA"/>
    <property type="match status" value="1"/>
</dbReference>
<dbReference type="CDD" id="cd01948">
    <property type="entry name" value="EAL"/>
    <property type="match status" value="1"/>
</dbReference>
<feature type="domain" description="PAC" evidence="4">
    <location>
        <begin position="312"/>
        <end position="364"/>
    </location>
</feature>
<evidence type="ECO:0000259" key="3">
    <source>
        <dbReference type="PROSITE" id="PS50112"/>
    </source>
</evidence>
<dbReference type="PROSITE" id="PS50887">
    <property type="entry name" value="GGDEF"/>
    <property type="match status" value="1"/>
</dbReference>
<evidence type="ECO:0000259" key="4">
    <source>
        <dbReference type="PROSITE" id="PS50113"/>
    </source>
</evidence>
<dbReference type="SUPFAM" id="SSF55785">
    <property type="entry name" value="PYP-like sensor domain (PAS domain)"/>
    <property type="match status" value="3"/>
</dbReference>
<reference evidence="7 8" key="1">
    <citation type="submission" date="2018-12" db="EMBL/GenBank/DDBJ databases">
        <authorList>
            <person name="Sun L."/>
            <person name="Chen Z."/>
        </authorList>
    </citation>
    <scope>NUCLEOTIDE SEQUENCE [LARGE SCALE GENOMIC DNA]</scope>
    <source>
        <strain evidence="7 8">DSM 15890</strain>
    </source>
</reference>
<dbReference type="CDD" id="cd01949">
    <property type="entry name" value="GGDEF"/>
    <property type="match status" value="1"/>
</dbReference>
<sequence length="956" mass="110929">MKRISRMMLASITIVLAALLYPPAAYGNWDGAIYPSSYKSIMIFSLSFIILIAVSYLVLKLYINHLRRIIHGEQEFSKNVFDHTQLFIWAVHSDKSILRINKYVEWLTGIQEADVIGKKYNELMYLQEYYGQLVELMDDALAMNFVDQQEITLICNEQRDHKTFLFRTTVITGVSGYPDVFIVCGIDIHERKLYEKMLQNSYQELEGIYEEVAVTKEEMQVQMHELLLNQDKLRNSEEKFRLASLGSGAVIWDTDPSTGNYDVSDRLFDLLGYRRDEIETTAEQWRELLHPDDLIATEGARQAYLNGETPVYEAEYRMIKKNGEYLWIQARGMLLRNSDGCPGRFSGSMIDITEQKNYEHQLQRSYKALEETYEELAVTQDELRENYDMLVENDRLLRRSEERYKLVAESSNGGIWEIDFIRNRRFYSPRWFQLLGYRYEDDMPSDRLKHVMHPEDVKRVSEELKAAQAGEKELFECEYRLLKKNGEYNWFIGRGKVLFDELGMACRMAGSDVDIHELKLSQERLQHLAYYDTLSDLPNRQYLLEELEYYFTYSLGKSALFFVDTDNFKYINDTLGHKFGDQLLKKVSLRLSSLVREEGMLFRLGGDEFVILQRDIEREAQAEDLAELLIQGFKEPFRINDSDLYVSISMGISFYPKDGVSGEEILKNADVAMYKAKETGKGRYMVFSPSFLQTFNDRVNVEKYLREAIKKEEFVLHYQPQVSLKTGKIVGFESLIRWNSPVLGLVSPLSFVKVAEDSRLIVPIGEWVLLRSCSFAKGLHDQGIGDYKISVNISVVQLVQDEFVDMVIRILDETGLNPIYLELEITESIIIESFDIVIPKLEFMKRLGVQIALDDFGTGYSSLSYLQQMPITTLKIDRTFIEQVPIEEDKRSLARAIVLIGRRMGLVVVAEGVETRRQLDYVKQAKCDVIQGYLISKPLKDEEAIDLIHSQRVFDI</sequence>
<feature type="domain" description="PAC" evidence="4">
    <location>
        <begin position="475"/>
        <end position="527"/>
    </location>
</feature>
<dbReference type="OrthoDB" id="9759607at2"/>
<keyword evidence="2" id="KW-1133">Transmembrane helix</keyword>
<dbReference type="EMBL" id="RZNY01000013">
    <property type="protein sequence ID" value="RUT45165.1"/>
    <property type="molecule type" value="Genomic_DNA"/>
</dbReference>
<protein>
    <submittedName>
        <fullName evidence="7">EAL domain-containing protein</fullName>
    </submittedName>
</protein>
<dbReference type="SUPFAM" id="SSF141868">
    <property type="entry name" value="EAL domain-like"/>
    <property type="match status" value="1"/>
</dbReference>
<dbReference type="PROSITE" id="PS50883">
    <property type="entry name" value="EAL"/>
    <property type="match status" value="1"/>
</dbReference>
<dbReference type="RefSeq" id="WP_127193059.1">
    <property type="nucleotide sequence ID" value="NZ_RZNY01000013.1"/>
</dbReference>
<dbReference type="InterPro" id="IPR043128">
    <property type="entry name" value="Rev_trsase/Diguanyl_cyclase"/>
</dbReference>
<keyword evidence="8" id="KW-1185">Reference proteome</keyword>
<dbReference type="Gene3D" id="3.20.20.450">
    <property type="entry name" value="EAL domain"/>
    <property type="match status" value="1"/>
</dbReference>
<dbReference type="CDD" id="cd00130">
    <property type="entry name" value="PAS"/>
    <property type="match status" value="2"/>
</dbReference>
<dbReference type="InterPro" id="IPR029787">
    <property type="entry name" value="Nucleotide_cyclase"/>
</dbReference>
<keyword evidence="2" id="KW-0472">Membrane</keyword>
<dbReference type="InterPro" id="IPR000700">
    <property type="entry name" value="PAS-assoc_C"/>
</dbReference>
<dbReference type="Pfam" id="PF08447">
    <property type="entry name" value="PAS_3"/>
    <property type="match status" value="2"/>
</dbReference>
<evidence type="ECO:0000256" key="1">
    <source>
        <dbReference type="SAM" id="Coils"/>
    </source>
</evidence>
<dbReference type="SUPFAM" id="SSF55073">
    <property type="entry name" value="Nucleotide cyclase"/>
    <property type="match status" value="1"/>
</dbReference>
<dbReference type="InterPro" id="IPR001610">
    <property type="entry name" value="PAC"/>
</dbReference>
<feature type="transmembrane region" description="Helical" evidence="2">
    <location>
        <begin position="37"/>
        <end position="59"/>
    </location>
</feature>
<proteinExistence type="predicted"/>
<keyword evidence="2" id="KW-0812">Transmembrane</keyword>
<evidence type="ECO:0000259" key="5">
    <source>
        <dbReference type="PROSITE" id="PS50883"/>
    </source>
</evidence>
<feature type="domain" description="GGDEF" evidence="6">
    <location>
        <begin position="556"/>
        <end position="689"/>
    </location>
</feature>
<dbReference type="Pfam" id="PF00563">
    <property type="entry name" value="EAL"/>
    <property type="match status" value="1"/>
</dbReference>